<evidence type="ECO:0000256" key="1">
    <source>
        <dbReference type="SAM" id="MobiDB-lite"/>
    </source>
</evidence>
<dbReference type="PANTHER" id="PTHR14241:SF32">
    <property type="entry name" value="VWFA DOMAIN-CONTAINING PROTEIN-RELATED"/>
    <property type="match status" value="1"/>
</dbReference>
<dbReference type="AlphaFoldDB" id="A0A2B4RK15"/>
<dbReference type="PANTHER" id="PTHR14241">
    <property type="entry name" value="INTERFERON-INDUCED PROTEIN 44"/>
    <property type="match status" value="1"/>
</dbReference>
<proteinExistence type="predicted"/>
<gene>
    <name evidence="2" type="ORF">AWC38_SpisGene19014</name>
</gene>
<organism evidence="2 3">
    <name type="scientific">Stylophora pistillata</name>
    <name type="common">Smooth cauliflower coral</name>
    <dbReference type="NCBI Taxonomy" id="50429"/>
    <lineage>
        <taxon>Eukaryota</taxon>
        <taxon>Metazoa</taxon>
        <taxon>Cnidaria</taxon>
        <taxon>Anthozoa</taxon>
        <taxon>Hexacorallia</taxon>
        <taxon>Scleractinia</taxon>
        <taxon>Astrocoeniina</taxon>
        <taxon>Pocilloporidae</taxon>
        <taxon>Stylophora</taxon>
    </lineage>
</organism>
<dbReference type="EMBL" id="LSMT01000525">
    <property type="protein sequence ID" value="PFX16698.1"/>
    <property type="molecule type" value="Genomic_DNA"/>
</dbReference>
<evidence type="ECO:0000313" key="2">
    <source>
        <dbReference type="EMBL" id="PFX16698.1"/>
    </source>
</evidence>
<comment type="caution">
    <text evidence="2">The sequence shown here is derived from an EMBL/GenBank/DDBJ whole genome shotgun (WGS) entry which is preliminary data.</text>
</comment>
<dbReference type="CDD" id="cd00882">
    <property type="entry name" value="Ras_like_GTPase"/>
    <property type="match status" value="1"/>
</dbReference>
<dbReference type="Gene3D" id="3.40.50.300">
    <property type="entry name" value="P-loop containing nucleotide triphosphate hydrolases"/>
    <property type="match status" value="1"/>
</dbReference>
<sequence>MEVLGDEITSLRTEILEYNIGKYQTFHDALEGEMEGCFLNIVFFGMFGSGKSALINSIHKALSLEEEPAIIQNTGKDGTKALESFVLPGIPVKLYDTRGFFAMDIKEEGELFRILFGIHRPGEELKRDHESAQLAEAAGPAAYKLEKRPLVDQMHVVFWVIKGVDIRFEKGKYREIITFVQEQLKRAIITIFTVITFDDEIQKRPNADDEREKLTSEAIEVTGGDKKKVFFIANPARGQDLDPIYKKRVLEMLEQALDCGERSIRVRQTKRENGKKQARNSESAVDGLRSPVPVENDDQPPLIPFKSFP</sequence>
<keyword evidence="3" id="KW-1185">Reference proteome</keyword>
<protein>
    <submittedName>
        <fullName evidence="2">Uncharacterized protein</fullName>
    </submittedName>
</protein>
<feature type="compositionally biased region" description="Basic and acidic residues" evidence="1">
    <location>
        <begin position="265"/>
        <end position="275"/>
    </location>
</feature>
<name>A0A2B4RK15_STYPI</name>
<reference evidence="3" key="1">
    <citation type="journal article" date="2017" name="bioRxiv">
        <title>Comparative analysis of the genomes of Stylophora pistillata and Acropora digitifera provides evidence for extensive differences between species of corals.</title>
        <authorList>
            <person name="Voolstra C.R."/>
            <person name="Li Y."/>
            <person name="Liew Y.J."/>
            <person name="Baumgarten S."/>
            <person name="Zoccola D."/>
            <person name="Flot J.-F."/>
            <person name="Tambutte S."/>
            <person name="Allemand D."/>
            <person name="Aranda M."/>
        </authorList>
    </citation>
    <scope>NUCLEOTIDE SEQUENCE [LARGE SCALE GENOMIC DNA]</scope>
</reference>
<dbReference type="InterPro" id="IPR027417">
    <property type="entry name" value="P-loop_NTPase"/>
</dbReference>
<dbReference type="SUPFAM" id="SSF52540">
    <property type="entry name" value="P-loop containing nucleoside triphosphate hydrolases"/>
    <property type="match status" value="1"/>
</dbReference>
<dbReference type="OrthoDB" id="25620at2759"/>
<feature type="region of interest" description="Disordered" evidence="1">
    <location>
        <begin position="265"/>
        <end position="309"/>
    </location>
</feature>
<evidence type="ECO:0000313" key="3">
    <source>
        <dbReference type="Proteomes" id="UP000225706"/>
    </source>
</evidence>
<dbReference type="Proteomes" id="UP000225706">
    <property type="component" value="Unassembled WGS sequence"/>
</dbReference>
<accession>A0A2B4RK15</accession>